<dbReference type="PANTHER" id="PTHR22839">
    <property type="entry name" value="THO COMPLEX SUBUNIT 3 THO3"/>
    <property type="match status" value="1"/>
</dbReference>
<dbReference type="HOGENOM" id="CLU_071878_0_0_1"/>
<dbReference type="GO" id="GO:0000445">
    <property type="term" value="C:THO complex part of transcription export complex"/>
    <property type="evidence" value="ECO:0007669"/>
    <property type="project" value="TreeGrafter"/>
</dbReference>
<name>A5DJD4_PICGU</name>
<evidence type="ECO:0000256" key="4">
    <source>
        <dbReference type="PROSITE-ProRule" id="PRU00221"/>
    </source>
</evidence>
<evidence type="ECO:0000313" key="5">
    <source>
        <dbReference type="EMBL" id="EDK39287.2"/>
    </source>
</evidence>
<dbReference type="InterPro" id="IPR001680">
    <property type="entry name" value="WD40_rpt"/>
</dbReference>
<dbReference type="InParanoid" id="A5DJD4"/>
<feature type="repeat" description="WD" evidence="4">
    <location>
        <begin position="212"/>
        <end position="247"/>
    </location>
</feature>
<dbReference type="Proteomes" id="UP000001997">
    <property type="component" value="Unassembled WGS sequence"/>
</dbReference>
<evidence type="ECO:0000256" key="3">
    <source>
        <dbReference type="ARBA" id="ARBA00046343"/>
    </source>
</evidence>
<dbReference type="RefSeq" id="XP_001484004.2">
    <property type="nucleotide sequence ID" value="XM_001483954.1"/>
</dbReference>
<dbReference type="Gene3D" id="2.130.10.10">
    <property type="entry name" value="YVTN repeat-like/Quinoprotein amine dehydrogenase"/>
    <property type="match status" value="2"/>
</dbReference>
<dbReference type="KEGG" id="pgu:PGUG_03385"/>
<dbReference type="PROSITE" id="PS50082">
    <property type="entry name" value="WD_REPEATS_2"/>
    <property type="match status" value="2"/>
</dbReference>
<dbReference type="InterPro" id="IPR036322">
    <property type="entry name" value="WD40_repeat_dom_sf"/>
</dbReference>
<gene>
    <name evidence="5" type="ORF">PGUG_03385</name>
</gene>
<dbReference type="eggNOG" id="KOG1407">
    <property type="taxonomic scope" value="Eukaryota"/>
</dbReference>
<dbReference type="Pfam" id="PF19056">
    <property type="entry name" value="WD40_2"/>
    <property type="match status" value="1"/>
</dbReference>
<dbReference type="EMBL" id="CH408158">
    <property type="protein sequence ID" value="EDK39287.2"/>
    <property type="molecule type" value="Genomic_DNA"/>
</dbReference>
<keyword evidence="6" id="KW-1185">Reference proteome</keyword>
<evidence type="ECO:0000313" key="6">
    <source>
        <dbReference type="Proteomes" id="UP000001997"/>
    </source>
</evidence>
<proteinExistence type="inferred from homology"/>
<dbReference type="OMA" id="IDIAFVN"/>
<dbReference type="PROSITE" id="PS50294">
    <property type="entry name" value="WD_REPEATS_REGION"/>
    <property type="match status" value="1"/>
</dbReference>
<evidence type="ECO:0000256" key="1">
    <source>
        <dbReference type="ARBA" id="ARBA00022574"/>
    </source>
</evidence>
<organism evidence="5 6">
    <name type="scientific">Meyerozyma guilliermondii (strain ATCC 6260 / CBS 566 / DSM 6381 / JCM 1539 / NBRC 10279 / NRRL Y-324)</name>
    <name type="common">Yeast</name>
    <name type="synonym">Candida guilliermondii</name>
    <dbReference type="NCBI Taxonomy" id="294746"/>
    <lineage>
        <taxon>Eukaryota</taxon>
        <taxon>Fungi</taxon>
        <taxon>Dikarya</taxon>
        <taxon>Ascomycota</taxon>
        <taxon>Saccharomycotina</taxon>
        <taxon>Pichiomycetes</taxon>
        <taxon>Debaryomycetaceae</taxon>
        <taxon>Meyerozyma</taxon>
    </lineage>
</organism>
<dbReference type="GO" id="GO:0006406">
    <property type="term" value="P:mRNA export from nucleus"/>
    <property type="evidence" value="ECO:0007669"/>
    <property type="project" value="InterPro"/>
</dbReference>
<dbReference type="InterPro" id="IPR040132">
    <property type="entry name" value="Tex1/THOC3"/>
</dbReference>
<keyword evidence="2" id="KW-0677">Repeat</keyword>
<dbReference type="VEuPathDB" id="FungiDB:PGUG_03385"/>
<reference evidence="5 6" key="1">
    <citation type="journal article" date="2009" name="Nature">
        <title>Evolution of pathogenicity and sexual reproduction in eight Candida genomes.</title>
        <authorList>
            <person name="Butler G."/>
            <person name="Rasmussen M.D."/>
            <person name="Lin M.F."/>
            <person name="Santos M.A."/>
            <person name="Sakthikumar S."/>
            <person name="Munro C.A."/>
            <person name="Rheinbay E."/>
            <person name="Grabherr M."/>
            <person name="Forche A."/>
            <person name="Reedy J.L."/>
            <person name="Agrafioti I."/>
            <person name="Arnaud M.B."/>
            <person name="Bates S."/>
            <person name="Brown A.J."/>
            <person name="Brunke S."/>
            <person name="Costanzo M.C."/>
            <person name="Fitzpatrick D.A."/>
            <person name="de Groot P.W."/>
            <person name="Harris D."/>
            <person name="Hoyer L.L."/>
            <person name="Hube B."/>
            <person name="Klis F.M."/>
            <person name="Kodira C."/>
            <person name="Lennard N."/>
            <person name="Logue M.E."/>
            <person name="Martin R."/>
            <person name="Neiman A.M."/>
            <person name="Nikolaou E."/>
            <person name="Quail M.A."/>
            <person name="Quinn J."/>
            <person name="Santos M.C."/>
            <person name="Schmitzberger F.F."/>
            <person name="Sherlock G."/>
            <person name="Shah P."/>
            <person name="Silverstein K.A."/>
            <person name="Skrzypek M.S."/>
            <person name="Soll D."/>
            <person name="Staggs R."/>
            <person name="Stansfield I."/>
            <person name="Stumpf M.P."/>
            <person name="Sudbery P.E."/>
            <person name="Srikantha T."/>
            <person name="Zeng Q."/>
            <person name="Berman J."/>
            <person name="Berriman M."/>
            <person name="Heitman J."/>
            <person name="Gow N.A."/>
            <person name="Lorenz M.C."/>
            <person name="Birren B.W."/>
            <person name="Kellis M."/>
            <person name="Cuomo C.A."/>
        </authorList>
    </citation>
    <scope>NUCLEOTIDE SEQUENCE [LARGE SCALE GENOMIC DNA]</scope>
    <source>
        <strain evidence="6">ATCC 6260 / CBS 566 / DSM 6381 / JCM 1539 / NBRC 10279 / NRRL Y-324</strain>
    </source>
</reference>
<dbReference type="OrthoDB" id="340259at2759"/>
<dbReference type="STRING" id="294746.A5DJD4"/>
<accession>A5DJD4</accession>
<dbReference type="FunCoup" id="A5DJD4">
    <property type="interactions" value="706"/>
</dbReference>
<keyword evidence="1 4" id="KW-0853">WD repeat</keyword>
<sequence length="334" mass="36950">MRNFTNFAQTAGQATAQLHMASDNKGYFQKLVSVSAKDSGSAGSEVVTFGINATGSRVVGARTDRSLQVWRCADRFSDCVTIENAHSRAVGGVSWNPLKELEFATVARDKSVKIWHANGRLEREISLDKIYTSHLVQYSTDGQYLAVGCREKHILLLEVKKNYQIVADVTTDEHIYGLAWFNHQHTYLAATFQNGSYTIFKHSQGLSPFFTAKGHRSVVTSVAVDSRGRYFALGSSDGIVSLWKTDTLVNDKVLTTVDEAIAQVSLSRDGNYVGVAYDSGSNLRIFDYETLEEILEVPSSILGGVSLAGIQWFPNKTGFVYVTDRGRTMAMMRR</sequence>
<comment type="similarity">
    <text evidence="3">Belongs to the THOC3 family.</text>
</comment>
<dbReference type="GeneID" id="5126072"/>
<dbReference type="PANTHER" id="PTHR22839:SF0">
    <property type="entry name" value="THO COMPLEX SUBUNIT 3"/>
    <property type="match status" value="1"/>
</dbReference>
<dbReference type="AlphaFoldDB" id="A5DJD4"/>
<feature type="repeat" description="WD" evidence="4">
    <location>
        <begin position="83"/>
        <end position="115"/>
    </location>
</feature>
<dbReference type="SUPFAM" id="SSF50978">
    <property type="entry name" value="WD40 repeat-like"/>
    <property type="match status" value="1"/>
</dbReference>
<dbReference type="Pfam" id="PF00400">
    <property type="entry name" value="WD40"/>
    <property type="match status" value="1"/>
</dbReference>
<dbReference type="InterPro" id="IPR015943">
    <property type="entry name" value="WD40/YVTN_repeat-like_dom_sf"/>
</dbReference>
<dbReference type="SMART" id="SM00320">
    <property type="entry name" value="WD40"/>
    <property type="match status" value="5"/>
</dbReference>
<protein>
    <submittedName>
        <fullName evidence="5">Uncharacterized protein</fullName>
    </submittedName>
</protein>
<evidence type="ECO:0000256" key="2">
    <source>
        <dbReference type="ARBA" id="ARBA00022737"/>
    </source>
</evidence>